<dbReference type="AlphaFoldDB" id="A0A9X2B844"/>
<comment type="caution">
    <text evidence="1">The sequence shown here is derived from an EMBL/GenBank/DDBJ whole genome shotgun (WGS) entry which is preliminary data.</text>
</comment>
<protein>
    <submittedName>
        <fullName evidence="1">Uncharacterized protein</fullName>
    </submittedName>
</protein>
<keyword evidence="2" id="KW-1185">Reference proteome</keyword>
<sequence>MEFKPFQNHTQSIAIDALTIENQGERISIYGSLQIHQDQHSLEHAKILMKILEQTVITLESQNLVIKVEQNHDDVEVVKNPFLNDTASK</sequence>
<name>A0A9X2B844_9GAMM</name>
<dbReference type="EMBL" id="JAKUML010000003">
    <property type="protein sequence ID" value="MCJ8145719.1"/>
    <property type="molecule type" value="Genomic_DNA"/>
</dbReference>
<dbReference type="Proteomes" id="UP001139701">
    <property type="component" value="Unassembled WGS sequence"/>
</dbReference>
<accession>A0A9X2B844</accession>
<reference evidence="1" key="1">
    <citation type="submission" date="2022-02" db="EMBL/GenBank/DDBJ databases">
        <title>Acinetobacter A3.8 sp. nov., isolated from Sediment (Zhairuo Island).</title>
        <authorList>
            <person name="Zheng K."/>
        </authorList>
    </citation>
    <scope>NUCLEOTIDE SEQUENCE</scope>
    <source>
        <strain evidence="1">A3.8</strain>
    </source>
</reference>
<organism evidence="1 2">
    <name type="scientific">Acinetobacter sedimenti</name>
    <dbReference type="NCBI Taxonomy" id="2919922"/>
    <lineage>
        <taxon>Bacteria</taxon>
        <taxon>Pseudomonadati</taxon>
        <taxon>Pseudomonadota</taxon>
        <taxon>Gammaproteobacteria</taxon>
        <taxon>Moraxellales</taxon>
        <taxon>Moraxellaceae</taxon>
        <taxon>Acinetobacter</taxon>
    </lineage>
</organism>
<gene>
    <name evidence="1" type="ORF">MKI79_02135</name>
</gene>
<evidence type="ECO:0000313" key="2">
    <source>
        <dbReference type="Proteomes" id="UP001139701"/>
    </source>
</evidence>
<evidence type="ECO:0000313" key="1">
    <source>
        <dbReference type="EMBL" id="MCJ8145719.1"/>
    </source>
</evidence>
<dbReference type="RefSeq" id="WP_241570428.1">
    <property type="nucleotide sequence ID" value="NZ_JAKUML010000003.1"/>
</dbReference>
<proteinExistence type="predicted"/>